<protein>
    <recommendedName>
        <fullName evidence="3">DUF1320 domain-containing protein</fullName>
    </recommendedName>
</protein>
<dbReference type="AlphaFoldDB" id="A0AAU9D1Y3"/>
<dbReference type="RefSeq" id="WP_338394781.1">
    <property type="nucleotide sequence ID" value="NZ_AP025315.1"/>
</dbReference>
<proteinExistence type="predicted"/>
<name>A0AAU9D1Y3_9BACT</name>
<reference evidence="1 2" key="1">
    <citation type="submission" date="2021-12" db="EMBL/GenBank/DDBJ databases">
        <title>Genome sequencing of bacteria with rrn-lacking chromosome and rrn-plasmid.</title>
        <authorList>
            <person name="Anda M."/>
            <person name="Iwasaki W."/>
        </authorList>
    </citation>
    <scope>NUCLEOTIDE SEQUENCE [LARGE SCALE GENOMIC DNA]</scope>
    <source>
        <strain evidence="1 2">DSM 100852</strain>
        <plasmid evidence="1 2">pFA1</plasmid>
    </source>
</reference>
<evidence type="ECO:0000313" key="1">
    <source>
        <dbReference type="EMBL" id="BDD11662.1"/>
    </source>
</evidence>
<evidence type="ECO:0000313" key="2">
    <source>
        <dbReference type="Proteomes" id="UP001348817"/>
    </source>
</evidence>
<dbReference type="Proteomes" id="UP001348817">
    <property type="component" value="Plasmid pFA1"/>
</dbReference>
<sequence length="134" mass="15536">MYITETDLQQHRYPELINAVSRDDPNFVLANIGRAEREADGYLNQKYDTAELWAQTGEDRNPIVKGLVIDLTLYHIYSVAEEVPIIIRERYDYAKTALKEIRKGETLLTGVPLLADKERDPDPQILYGHRSNRY</sequence>
<dbReference type="InterPro" id="IPR009752">
    <property type="entry name" value="Phage_Mu_GpJ"/>
</dbReference>
<organism evidence="1 2">
    <name type="scientific">Fulvitalea axinellae</name>
    <dbReference type="NCBI Taxonomy" id="1182444"/>
    <lineage>
        <taxon>Bacteria</taxon>
        <taxon>Pseudomonadati</taxon>
        <taxon>Bacteroidota</taxon>
        <taxon>Cytophagia</taxon>
        <taxon>Cytophagales</taxon>
        <taxon>Persicobacteraceae</taxon>
        <taxon>Fulvitalea</taxon>
    </lineage>
</organism>
<evidence type="ECO:0008006" key="3">
    <source>
        <dbReference type="Google" id="ProtNLM"/>
    </source>
</evidence>
<keyword evidence="2" id="KW-1185">Reference proteome</keyword>
<dbReference type="KEGG" id="fax:FUAX_40940"/>
<geneLocation type="plasmid" evidence="1 2">
    <name>pFA1</name>
</geneLocation>
<accession>A0AAU9D1Y3</accession>
<dbReference type="EMBL" id="AP025315">
    <property type="protein sequence ID" value="BDD11662.1"/>
    <property type="molecule type" value="Genomic_DNA"/>
</dbReference>
<keyword evidence="1" id="KW-0614">Plasmid</keyword>
<gene>
    <name evidence="1" type="ORF">FUAX_40940</name>
</gene>
<dbReference type="Pfam" id="PF07030">
    <property type="entry name" value="Phage_Mu_Gp36"/>
    <property type="match status" value="1"/>
</dbReference>